<dbReference type="SMART" id="SM00671">
    <property type="entry name" value="SEL1"/>
    <property type="match status" value="5"/>
</dbReference>
<name>A0AAF0EFH2_9BASI</name>
<feature type="compositionally biased region" description="Pro residues" evidence="2">
    <location>
        <begin position="142"/>
        <end position="168"/>
    </location>
</feature>
<accession>A0AAF0EFH2</accession>
<keyword evidence="1" id="KW-0677">Repeat</keyword>
<evidence type="ECO:0000256" key="2">
    <source>
        <dbReference type="SAM" id="MobiDB-lite"/>
    </source>
</evidence>
<dbReference type="EMBL" id="CP119903">
    <property type="protein sequence ID" value="WFD23645.1"/>
    <property type="molecule type" value="Genomic_DNA"/>
</dbReference>
<feature type="region of interest" description="Disordered" evidence="2">
    <location>
        <begin position="650"/>
        <end position="703"/>
    </location>
</feature>
<dbReference type="Pfam" id="PF08238">
    <property type="entry name" value="Sel1"/>
    <property type="match status" value="5"/>
</dbReference>
<dbReference type="PANTHER" id="PTHR46430">
    <property type="entry name" value="PROTEIN SKT5-RELATED"/>
    <property type="match status" value="1"/>
</dbReference>
<dbReference type="Proteomes" id="UP001214415">
    <property type="component" value="Chromosome 4"/>
</dbReference>
<feature type="compositionally biased region" description="Low complexity" evidence="2">
    <location>
        <begin position="76"/>
        <end position="88"/>
    </location>
</feature>
<keyword evidence="4" id="KW-1185">Reference proteome</keyword>
<dbReference type="InterPro" id="IPR006597">
    <property type="entry name" value="Sel1-like"/>
</dbReference>
<reference evidence="3" key="1">
    <citation type="submission" date="2023-03" db="EMBL/GenBank/DDBJ databases">
        <title>Mating type loci evolution in Malassezia.</title>
        <authorList>
            <person name="Coelho M.A."/>
        </authorList>
    </citation>
    <scope>NUCLEOTIDE SEQUENCE</scope>
    <source>
        <strain evidence="3">CBS 12830</strain>
    </source>
</reference>
<feature type="compositionally biased region" description="Low complexity" evidence="2">
    <location>
        <begin position="169"/>
        <end position="190"/>
    </location>
</feature>
<dbReference type="PANTHER" id="PTHR46430:SF2">
    <property type="entry name" value="CHITIN SYNTHASE REGULATORY FACTOR 4"/>
    <property type="match status" value="1"/>
</dbReference>
<gene>
    <name evidence="3" type="ORF">MEQU1_002339</name>
</gene>
<feature type="compositionally biased region" description="Low complexity" evidence="2">
    <location>
        <begin position="650"/>
        <end position="679"/>
    </location>
</feature>
<dbReference type="AlphaFoldDB" id="A0AAF0EFH2"/>
<evidence type="ECO:0000256" key="1">
    <source>
        <dbReference type="ARBA" id="ARBA00022737"/>
    </source>
</evidence>
<dbReference type="SUPFAM" id="SSF81901">
    <property type="entry name" value="HCP-like"/>
    <property type="match status" value="2"/>
</dbReference>
<evidence type="ECO:0008006" key="5">
    <source>
        <dbReference type="Google" id="ProtNLM"/>
    </source>
</evidence>
<dbReference type="InterPro" id="IPR011990">
    <property type="entry name" value="TPR-like_helical_dom_sf"/>
</dbReference>
<evidence type="ECO:0000313" key="4">
    <source>
        <dbReference type="Proteomes" id="UP001214415"/>
    </source>
</evidence>
<dbReference type="InterPro" id="IPR051726">
    <property type="entry name" value="Chitin_Synth_Reg"/>
</dbReference>
<evidence type="ECO:0000313" key="3">
    <source>
        <dbReference type="EMBL" id="WFD23645.1"/>
    </source>
</evidence>
<protein>
    <recommendedName>
        <fullName evidence="5">Chitin synthase regulatory factor 4</fullName>
    </recommendedName>
</protein>
<feature type="compositionally biased region" description="Low complexity" evidence="2">
    <location>
        <begin position="212"/>
        <end position="232"/>
    </location>
</feature>
<dbReference type="Gene3D" id="1.25.40.10">
    <property type="entry name" value="Tetratricopeptide repeat domain"/>
    <property type="match status" value="2"/>
</dbReference>
<feature type="region of interest" description="Disordered" evidence="2">
    <location>
        <begin position="1"/>
        <end position="241"/>
    </location>
</feature>
<feature type="compositionally biased region" description="Pro residues" evidence="2">
    <location>
        <begin position="55"/>
        <end position="67"/>
    </location>
</feature>
<organism evidence="3 4">
    <name type="scientific">Malassezia equina</name>
    <dbReference type="NCBI Taxonomy" id="1381935"/>
    <lineage>
        <taxon>Eukaryota</taxon>
        <taxon>Fungi</taxon>
        <taxon>Dikarya</taxon>
        <taxon>Basidiomycota</taxon>
        <taxon>Ustilaginomycotina</taxon>
        <taxon>Malasseziomycetes</taxon>
        <taxon>Malasseziales</taxon>
        <taxon>Malasseziaceae</taxon>
        <taxon>Malassezia</taxon>
    </lineage>
</organism>
<sequence>MSNLPDLPSGFGRDSAYPPMPTRIAPEPSHQVAATARTQPMPRLKFMAAPDDDPLPPSPSAMSPRPPAMVSGMPKSSSYGDISASSAGEVSPQPEAQGHPHVYPSPRVPGQSGLRRPSSHQPLRPSDQLHASYSAYPFQTMSPPPATSAAPSPRPPVRSPPRPSPSPMASPVSYATEPAYAAATPEAVAVTLPEPTPPSSSHTLSVEPLPTAQAEAPRPAQAAAPRPSQAESTRPMPTLPAIRVPLPDIESLEAQKNRADCSGSEMDQLRWSVQVLKWVERQQASGAPLDDPVPRWVEEAIAQIVQIASHPTPSAEALYARGDLLAGGQFPTYVAKDLRSAFSDFERSARMGWAPSWFRIGRDYETLGDIARAKTAYGRGVQMNDVSCLYRMGMAKALGQLDLPQDLTEGMSLLQMAADSATVDAPHPAFIYGLILAGELSHVPVPLEAFADSSHSTPTRTSLAPLAREYIERAAYLNLAAAQAKCGWCYEHAQLSFPFDPLLSVQYYSVASQGGEPEADMALSKWFLCGAEGCFDKNEDLAFTFAERAAQHHLPTAEFAMGYYNEVGIGTPVNLAAARDWYTQAAAQGNQDARDRLARLQASLQSAVSRAQHQQHLDERLYSAHQRARNVSGESRERGDLARSRTMLMAQASAQRRQAMPAPSPGQRPSRGPSAAPVRSPRRPQTFSDMGYQPKSDKECVIC</sequence>
<proteinExistence type="predicted"/>